<dbReference type="GO" id="GO:0006364">
    <property type="term" value="P:rRNA processing"/>
    <property type="evidence" value="ECO:0007669"/>
    <property type="project" value="TreeGrafter"/>
</dbReference>
<dbReference type="InterPro" id="IPR045227">
    <property type="entry name" value="WDR18/Ipi3/RID3"/>
</dbReference>
<dbReference type="AlphaFoldDB" id="A0A7N0V2G5"/>
<dbReference type="FunFam" id="2.130.10.10:FF:000600">
    <property type="entry name" value="Protein ROOT INITIATION DEFECTIVE 3"/>
    <property type="match status" value="1"/>
</dbReference>
<feature type="repeat" description="WD" evidence="3">
    <location>
        <begin position="172"/>
        <end position="208"/>
    </location>
</feature>
<keyword evidence="2" id="KW-0677">Repeat</keyword>
<dbReference type="Gramene" id="Kaladp0095s0217.5.v1.1">
    <property type="protein sequence ID" value="Kaladp0095s0217.5.v1.1.CDS.1"/>
    <property type="gene ID" value="Kaladp0095s0217.v1.1"/>
</dbReference>
<dbReference type="PANTHER" id="PTHR18763">
    <property type="entry name" value="WD-REPEAT PROTEIN 18"/>
    <property type="match status" value="1"/>
</dbReference>
<evidence type="ECO:0000256" key="3">
    <source>
        <dbReference type="PROSITE-ProRule" id="PRU00221"/>
    </source>
</evidence>
<dbReference type="Gramene" id="Kaladp0095s0217.2.v1.1">
    <property type="protein sequence ID" value="Kaladp0095s0217.2.v1.1.CDS.1"/>
    <property type="gene ID" value="Kaladp0095s0217.v1.1"/>
</dbReference>
<keyword evidence="1 3" id="KW-0853">WD repeat</keyword>
<dbReference type="GO" id="GO:0005656">
    <property type="term" value="C:nuclear pre-replicative complex"/>
    <property type="evidence" value="ECO:0007669"/>
    <property type="project" value="TreeGrafter"/>
</dbReference>
<dbReference type="OMA" id="GVNARIY"/>
<evidence type="ECO:0000313" key="4">
    <source>
        <dbReference type="EnsemblPlants" id="Kaladp0095s0217.2.v1.1.CDS.1"/>
    </source>
</evidence>
<evidence type="ECO:0000313" key="5">
    <source>
        <dbReference type="Proteomes" id="UP000594263"/>
    </source>
</evidence>
<dbReference type="EnsemblPlants" id="Kaladp0095s0217.2.v1.1">
    <property type="protein sequence ID" value="Kaladp0095s0217.2.v1.1.CDS.1"/>
    <property type="gene ID" value="Kaladp0095s0217.v1.1"/>
</dbReference>
<dbReference type="SMART" id="SM00320">
    <property type="entry name" value="WD40"/>
    <property type="match status" value="5"/>
</dbReference>
<feature type="repeat" description="WD" evidence="3">
    <location>
        <begin position="265"/>
        <end position="306"/>
    </location>
</feature>
<dbReference type="Pfam" id="PF00400">
    <property type="entry name" value="WD40"/>
    <property type="match status" value="3"/>
</dbReference>
<dbReference type="InterPro" id="IPR020472">
    <property type="entry name" value="WD40_PAC1"/>
</dbReference>
<dbReference type="Gramene" id="Kaladp0095s0217.6.v1.1">
    <property type="protein sequence ID" value="Kaladp0095s0217.6.v1.1.CDS.1"/>
    <property type="gene ID" value="Kaladp0095s0217.v1.1"/>
</dbReference>
<protein>
    <submittedName>
        <fullName evidence="4">Uncharacterized protein</fullName>
    </submittedName>
</protein>
<feature type="repeat" description="WD" evidence="3">
    <location>
        <begin position="119"/>
        <end position="152"/>
    </location>
</feature>
<dbReference type="PRINTS" id="PR00320">
    <property type="entry name" value="GPROTEINBRPT"/>
</dbReference>
<dbReference type="Proteomes" id="UP000594263">
    <property type="component" value="Unplaced"/>
</dbReference>
<dbReference type="GO" id="GO:0120330">
    <property type="term" value="C:rixosome complex"/>
    <property type="evidence" value="ECO:0007669"/>
    <property type="project" value="TreeGrafter"/>
</dbReference>
<dbReference type="InterPro" id="IPR015943">
    <property type="entry name" value="WD40/YVTN_repeat-like_dom_sf"/>
</dbReference>
<keyword evidence="5" id="KW-1185">Reference proteome</keyword>
<dbReference type="EnsemblPlants" id="Kaladp0095s0217.5.v1.1">
    <property type="protein sequence ID" value="Kaladp0095s0217.5.v1.1.CDS.1"/>
    <property type="gene ID" value="Kaladp0095s0217.v1.1"/>
</dbReference>
<dbReference type="PROSITE" id="PS50082">
    <property type="entry name" value="WD_REPEATS_2"/>
    <property type="match status" value="3"/>
</dbReference>
<dbReference type="SUPFAM" id="SSF50978">
    <property type="entry name" value="WD40 repeat-like"/>
    <property type="match status" value="1"/>
</dbReference>
<dbReference type="PANTHER" id="PTHR18763:SF0">
    <property type="entry name" value="WD REPEAT-CONTAINING PROTEIN 18"/>
    <property type="match status" value="1"/>
</dbReference>
<proteinExistence type="predicted"/>
<name>A0A7N0V2G5_KALFE</name>
<dbReference type="GO" id="GO:0006261">
    <property type="term" value="P:DNA-templated DNA replication"/>
    <property type="evidence" value="ECO:0007669"/>
    <property type="project" value="TreeGrafter"/>
</dbReference>
<dbReference type="Gene3D" id="2.130.10.10">
    <property type="entry name" value="YVTN repeat-like/Quinoprotein amine dehydrogenase"/>
    <property type="match status" value="2"/>
</dbReference>
<reference evidence="4" key="1">
    <citation type="submission" date="2021-01" db="UniProtKB">
        <authorList>
            <consortium name="EnsemblPlants"/>
        </authorList>
    </citation>
    <scope>IDENTIFICATION</scope>
</reference>
<accession>A0A7N0V2G5</accession>
<dbReference type="Gramene" id="Kaladp0095s0217.1.v1.1">
    <property type="protein sequence ID" value="Kaladp0095s0217.1.v1.1.CDS.1"/>
    <property type="gene ID" value="Kaladp0095s0217.v1.1"/>
</dbReference>
<dbReference type="InterPro" id="IPR001680">
    <property type="entry name" value="WD40_rpt"/>
</dbReference>
<organism evidence="4 5">
    <name type="scientific">Kalanchoe fedtschenkoi</name>
    <name type="common">Lavender scallops</name>
    <name type="synonym">South American air plant</name>
    <dbReference type="NCBI Taxonomy" id="63787"/>
    <lineage>
        <taxon>Eukaryota</taxon>
        <taxon>Viridiplantae</taxon>
        <taxon>Streptophyta</taxon>
        <taxon>Embryophyta</taxon>
        <taxon>Tracheophyta</taxon>
        <taxon>Spermatophyta</taxon>
        <taxon>Magnoliopsida</taxon>
        <taxon>eudicotyledons</taxon>
        <taxon>Gunneridae</taxon>
        <taxon>Pentapetalae</taxon>
        <taxon>Saxifragales</taxon>
        <taxon>Crassulaceae</taxon>
        <taxon>Kalanchoe</taxon>
    </lineage>
</organism>
<dbReference type="EnsemblPlants" id="Kaladp0095s0217.6.v1.1">
    <property type="protein sequence ID" value="Kaladp0095s0217.6.v1.1.CDS.1"/>
    <property type="gene ID" value="Kaladp0095s0217.v1.1"/>
</dbReference>
<dbReference type="PROSITE" id="PS00678">
    <property type="entry name" value="WD_REPEATS_1"/>
    <property type="match status" value="2"/>
</dbReference>
<dbReference type="InterPro" id="IPR036322">
    <property type="entry name" value="WD40_repeat_dom_sf"/>
</dbReference>
<dbReference type="InterPro" id="IPR019775">
    <property type="entry name" value="WD40_repeat_CS"/>
</dbReference>
<dbReference type="PROSITE" id="PS50294">
    <property type="entry name" value="WD_REPEATS_REGION"/>
    <property type="match status" value="2"/>
</dbReference>
<sequence>MDETDVILASSPVDAGISCWKLSTGEELLRHRGCASPPHGLICVGQRFLVSSQLRDPSSTSGSILYWFWNKPQPEVKSFPAEPIKPIVSNTDGTYIIGGGSLGNMYIWEVATGKLLRKWHAHYRGVTCLAWLEGQSLLVSGSEDGNIRVWSLFLIFDDERREEAQRLHEHSFSEHSLPVTDIACSTVGHNAVIVSASEDRTCKVWNISGKLLRSVLFPTVIDAVALHPGEEVFYAGGRDGKIYIAALSAESGSSGSYGMHIIGSLPDHGKAVRCLSFDSKGALLVSGSEDGIIRVWDTRTCNIVRTLKHSKGPVNNIFVMRHFGSNPVPSLNRKLSTGRHASPLPPPLEKYANEGSVSKTVVSLPAVPSGTFYSDRVIAKYGVELQRQSSSAAAGIELERMKQDYKRSIQMAQQWKKMYENLHQICVDDILAEDHARD</sequence>
<evidence type="ECO:0000256" key="1">
    <source>
        <dbReference type="ARBA" id="ARBA00022574"/>
    </source>
</evidence>
<evidence type="ECO:0000256" key="2">
    <source>
        <dbReference type="ARBA" id="ARBA00022737"/>
    </source>
</evidence>
<dbReference type="EnsemblPlants" id="Kaladp0095s0217.1.v1.1">
    <property type="protein sequence ID" value="Kaladp0095s0217.1.v1.1.CDS.1"/>
    <property type="gene ID" value="Kaladp0095s0217.v1.1"/>
</dbReference>